<name>A0A7R9DMT1_TIMPO</name>
<dbReference type="Pfam" id="PF10493">
    <property type="entry name" value="Rod_C"/>
    <property type="match status" value="1"/>
</dbReference>
<dbReference type="InterPro" id="IPR019527">
    <property type="entry name" value="RZZ-complex_KNTC1/ROD_C"/>
</dbReference>
<dbReference type="EMBL" id="OD014285">
    <property type="protein sequence ID" value="CAD7417617.1"/>
    <property type="molecule type" value="Genomic_DNA"/>
</dbReference>
<proteinExistence type="predicted"/>
<reference evidence="2" key="1">
    <citation type="submission" date="2020-11" db="EMBL/GenBank/DDBJ databases">
        <authorList>
            <person name="Tran Van P."/>
        </authorList>
    </citation>
    <scope>NUCLEOTIDE SEQUENCE</scope>
</reference>
<protein>
    <recommendedName>
        <fullName evidence="1">RZZ complex subunit KNTC1/ROD C-terminal domain-containing protein</fullName>
    </recommendedName>
</protein>
<dbReference type="AlphaFoldDB" id="A0A7R9DMT1"/>
<accession>A0A7R9DMT1</accession>
<gene>
    <name evidence="2" type="ORF">TPSB3V08_LOCUS11908</name>
</gene>
<evidence type="ECO:0000259" key="1">
    <source>
        <dbReference type="Pfam" id="PF10493"/>
    </source>
</evidence>
<feature type="domain" description="RZZ complex subunit KNTC1/ROD C-terminal" evidence="1">
    <location>
        <begin position="4"/>
        <end position="89"/>
    </location>
</feature>
<organism evidence="2">
    <name type="scientific">Timema poppense</name>
    <name type="common">Walking stick</name>
    <dbReference type="NCBI Taxonomy" id="170557"/>
    <lineage>
        <taxon>Eukaryota</taxon>
        <taxon>Metazoa</taxon>
        <taxon>Ecdysozoa</taxon>
        <taxon>Arthropoda</taxon>
        <taxon>Hexapoda</taxon>
        <taxon>Insecta</taxon>
        <taxon>Pterygota</taxon>
        <taxon>Neoptera</taxon>
        <taxon>Polyneoptera</taxon>
        <taxon>Phasmatodea</taxon>
        <taxon>Timematodea</taxon>
        <taxon>Timematoidea</taxon>
        <taxon>Timematidae</taxon>
        <taxon>Timema</taxon>
    </lineage>
</organism>
<sequence>MAEVKELATVLPQLNEQFHILSLSSCIQAWDKVLLAPFLSVMAPLTDKQEAACFSSLVLLQRCPIVSAVDLRQIEVACARLQRPDLLAMVVPFINARLHCDH</sequence>
<evidence type="ECO:0000313" key="2">
    <source>
        <dbReference type="EMBL" id="CAD7417617.1"/>
    </source>
</evidence>